<name>A0A2K3JSZ2_TRIPR</name>
<gene>
    <name evidence="2" type="ORF">L195_g058538</name>
</gene>
<proteinExistence type="predicted"/>
<dbReference type="EMBL" id="ASHM01122306">
    <property type="protein sequence ID" value="PNX57128.1"/>
    <property type="molecule type" value="Genomic_DNA"/>
</dbReference>
<reference evidence="2 3" key="2">
    <citation type="journal article" date="2017" name="Front. Plant Sci.">
        <title>Gene Classification and Mining of Molecular Markers Useful in Red Clover (Trifolium pratense) Breeding.</title>
        <authorList>
            <person name="Istvanek J."/>
            <person name="Dluhosova J."/>
            <person name="Dluhos P."/>
            <person name="Patkova L."/>
            <person name="Nedelnik J."/>
            <person name="Repkova J."/>
        </authorList>
    </citation>
    <scope>NUCLEOTIDE SEQUENCE [LARGE SCALE GENOMIC DNA]</scope>
    <source>
        <strain evidence="3">cv. Tatra</strain>
        <tissue evidence="2">Young leaves</tissue>
    </source>
</reference>
<sequence>DRSTGTTIGVGHESHGLYYLSTPTLPIACSAVKSSHIVHQRLGHPSLLKLHLMVPSLSKVSNLEFVLLHV</sequence>
<reference evidence="2 3" key="1">
    <citation type="journal article" date="2014" name="Am. J. Bot.">
        <title>Genome assembly and annotation for red clover (Trifolium pratense; Fabaceae).</title>
        <authorList>
            <person name="Istvanek J."/>
            <person name="Jaros M."/>
            <person name="Krenek A."/>
            <person name="Repkova J."/>
        </authorList>
    </citation>
    <scope>NUCLEOTIDE SEQUENCE [LARGE SCALE GENOMIC DNA]</scope>
    <source>
        <strain evidence="3">cv. Tatra</strain>
        <tissue evidence="2">Young leaves</tissue>
    </source>
</reference>
<protein>
    <recommendedName>
        <fullName evidence="1">GAG-pre-integrase domain-containing protein</fullName>
    </recommendedName>
</protein>
<evidence type="ECO:0000313" key="3">
    <source>
        <dbReference type="Proteomes" id="UP000236291"/>
    </source>
</evidence>
<accession>A0A2K3JSZ2</accession>
<organism evidence="2 3">
    <name type="scientific">Trifolium pratense</name>
    <name type="common">Red clover</name>
    <dbReference type="NCBI Taxonomy" id="57577"/>
    <lineage>
        <taxon>Eukaryota</taxon>
        <taxon>Viridiplantae</taxon>
        <taxon>Streptophyta</taxon>
        <taxon>Embryophyta</taxon>
        <taxon>Tracheophyta</taxon>
        <taxon>Spermatophyta</taxon>
        <taxon>Magnoliopsida</taxon>
        <taxon>eudicotyledons</taxon>
        <taxon>Gunneridae</taxon>
        <taxon>Pentapetalae</taxon>
        <taxon>rosids</taxon>
        <taxon>fabids</taxon>
        <taxon>Fabales</taxon>
        <taxon>Fabaceae</taxon>
        <taxon>Papilionoideae</taxon>
        <taxon>50 kb inversion clade</taxon>
        <taxon>NPAAA clade</taxon>
        <taxon>Hologalegina</taxon>
        <taxon>IRL clade</taxon>
        <taxon>Trifolieae</taxon>
        <taxon>Trifolium</taxon>
    </lineage>
</organism>
<feature type="non-terminal residue" evidence="2">
    <location>
        <position position="1"/>
    </location>
</feature>
<comment type="caution">
    <text evidence="2">The sequence shown here is derived from an EMBL/GenBank/DDBJ whole genome shotgun (WGS) entry which is preliminary data.</text>
</comment>
<evidence type="ECO:0000313" key="2">
    <source>
        <dbReference type="EMBL" id="PNX57128.1"/>
    </source>
</evidence>
<dbReference type="InterPro" id="IPR025724">
    <property type="entry name" value="GAG-pre-integrase_dom"/>
</dbReference>
<dbReference type="AlphaFoldDB" id="A0A2K3JSZ2"/>
<evidence type="ECO:0000259" key="1">
    <source>
        <dbReference type="Pfam" id="PF13976"/>
    </source>
</evidence>
<feature type="domain" description="GAG-pre-integrase" evidence="1">
    <location>
        <begin position="16"/>
        <end position="61"/>
    </location>
</feature>
<dbReference type="Proteomes" id="UP000236291">
    <property type="component" value="Unassembled WGS sequence"/>
</dbReference>
<dbReference type="Pfam" id="PF13976">
    <property type="entry name" value="gag_pre-integrs"/>
    <property type="match status" value="1"/>
</dbReference>